<dbReference type="EMBL" id="LR865363">
    <property type="protein sequence ID" value="CAD2083928.1"/>
    <property type="molecule type" value="Genomic_DNA"/>
</dbReference>
<name>A0A6V7RUS6_PLAVN</name>
<accession>A0A6V7RUS6</accession>
<evidence type="ECO:0000313" key="2">
    <source>
        <dbReference type="EMBL" id="CAD2083928.1"/>
    </source>
</evidence>
<evidence type="ECO:0000256" key="1">
    <source>
        <dbReference type="SAM" id="Phobius"/>
    </source>
</evidence>
<dbReference type="Proteomes" id="UP000515308">
    <property type="component" value="Chromosome PVLDE_01"/>
</dbReference>
<protein>
    <submittedName>
        <fullName evidence="2">Uncharacterized protein</fullName>
    </submittedName>
</protein>
<evidence type="ECO:0000313" key="3">
    <source>
        <dbReference type="Proteomes" id="UP000515308"/>
    </source>
</evidence>
<dbReference type="VEuPathDB" id="PlasmoDB:PVLDE_0101120"/>
<gene>
    <name evidence="2" type="ORF">PVLDE_0101120</name>
</gene>
<sequence>MYIYFFSPFCLSVFFFFKMNLFYFLFIVYLYCINHSACIYQDNFLFTFKDAKKVHTNKQNVNKFEIEIIFKFNTTKDSKEFVLASLIPAKNLQILSLKKNDEQEIMPNVEIHHDTSTINENDSCDYLITSKMYLLKLSKKELEMFNIYTYNFSNKDNNMIMPEKYEYSEKSLKSFFPSHGTIYPSDYSLKISVEVSKEGLDTEGIWIFAIGEKNYSIEKTQECTIPSSFLSQLFFQKTTSNNIFLLYCNSIASSEILNLMPDMRKSFNINVSTSKYFLGAHASIYSIEMDFTTILMDAKSDKIRISIKMPPYLCYSNYCFHKNSENPCLNLNTNNTPFDECTYSFQSHEFILKSSKNEVVDKNMTIKIENINNPRSSLEKNKNWIINILNVDNNNFVIKKDHKELLEKVSHDICSKKFILKLVDKYSENIKWVKSHIGLALTPELHSVRVQPINENELIENPSIIYLKLHFLDNHVFNKCLVEIKSPQNLISAITKSEKRFNPYTHELIIPSSIYKPVENDQHSIKIETDSIKNEDIIKFQININTYENKEHWYLTLNCLNYENEYVIEAQTTFTYPIENNKIYMSDIYYREAIIDNVDRSSSKHVFYLNLFSYGEKEMDISVSILPEPNDPNIVKKIDIDPDQTNGVELAETCGALVHTSCYNLVYHECYKANKKIIYKINSHKISDKHFTILYPLIIKKNETKGIDGNVTKFNMHVEIETKNVSKNIKKIFPINMSNILDMGAKKPCINNLISVLKNYKKYDSHLFILFKVVNCYKIYEPFLINHKNNENFFVKTDILDNYEQITFQKTYKNVYPVNDNSISQKVFDKNIISIITIILIDDIVFTNPHLLKEKLNILKFIEYNSFFSYNKYYVVNYFNQNLLIKFYEHMNDGNVKITIEQKSSNILNILDALKKTISFAQDVKEKEKNYMNSEYSIMLLTDITGMDMVRQNSQEYVHKNKTDEIGTFDTSYENDDILNKTISRIYCVSFENGNYFSENTFHKSIKNIDNIYTYNDDQKDSIHFISFHKYIIDEQLISHYFKSVIQDYIFLHTQIYKTSWYLIGVCRYNIIKNSLRKRTLHIYFVDKKVKTIHYTISEDETKNVFDNSSISSYQGMCNIFTQLKLLGYN</sequence>
<feature type="transmembrane region" description="Helical" evidence="1">
    <location>
        <begin position="9"/>
        <end position="31"/>
    </location>
</feature>
<organism evidence="2 3">
    <name type="scientific">Plasmodium vinckei lentum</name>
    <dbReference type="NCBI Taxonomy" id="138297"/>
    <lineage>
        <taxon>Eukaryota</taxon>
        <taxon>Sar</taxon>
        <taxon>Alveolata</taxon>
        <taxon>Apicomplexa</taxon>
        <taxon>Aconoidasida</taxon>
        <taxon>Haemosporida</taxon>
        <taxon>Plasmodiidae</taxon>
        <taxon>Plasmodium</taxon>
        <taxon>Plasmodium (Vinckeia)</taxon>
    </lineage>
</organism>
<keyword evidence="1" id="KW-0812">Transmembrane</keyword>
<proteinExistence type="predicted"/>
<reference evidence="2 3" key="1">
    <citation type="submission" date="2020-08" db="EMBL/GenBank/DDBJ databases">
        <authorList>
            <person name="Ramaprasad A."/>
        </authorList>
    </citation>
    <scope>NUCLEOTIDE SEQUENCE [LARGE SCALE GENOMIC DNA]</scope>
</reference>
<keyword evidence="1" id="KW-1133">Transmembrane helix</keyword>
<dbReference type="AlphaFoldDB" id="A0A6V7RUS6"/>
<keyword evidence="1" id="KW-0472">Membrane</keyword>